<dbReference type="GO" id="GO:0000226">
    <property type="term" value="P:microtubule cytoskeleton organization"/>
    <property type="evidence" value="ECO:0007669"/>
    <property type="project" value="TreeGrafter"/>
</dbReference>
<dbReference type="HOGENOM" id="CLU_010131_1_4_1"/>
<evidence type="ECO:0000256" key="7">
    <source>
        <dbReference type="ARBA" id="ARBA00049274"/>
    </source>
</evidence>
<evidence type="ECO:0000256" key="2">
    <source>
        <dbReference type="ARBA" id="ARBA00022598"/>
    </source>
</evidence>
<evidence type="ECO:0000256" key="8">
    <source>
        <dbReference type="SAM" id="MobiDB-lite"/>
    </source>
</evidence>
<dbReference type="OrthoDB" id="2016263at2759"/>
<dbReference type="GeneID" id="20233282"/>
<protein>
    <recommendedName>
        <fullName evidence="6">Tubulin--tyrosine ligase-like protein 5</fullName>
    </recommendedName>
</protein>
<dbReference type="GO" id="GO:0005524">
    <property type="term" value="F:ATP binding"/>
    <property type="evidence" value="ECO:0007669"/>
    <property type="project" value="UniProtKB-KW"/>
</dbReference>
<evidence type="ECO:0000313" key="9">
    <source>
        <dbReference type="EMBL" id="ESO84501.1"/>
    </source>
</evidence>
<dbReference type="FunFam" id="3.30.470.20:FF:000009">
    <property type="entry name" value="tubulin polyglutamylase TTLL5 isoform X1"/>
    <property type="match status" value="1"/>
</dbReference>
<dbReference type="STRING" id="225164.V3ZU98"/>
<feature type="compositionally biased region" description="Polar residues" evidence="8">
    <location>
        <begin position="405"/>
        <end position="429"/>
    </location>
</feature>
<dbReference type="GO" id="GO:0005874">
    <property type="term" value="C:microtubule"/>
    <property type="evidence" value="ECO:0007669"/>
    <property type="project" value="UniProtKB-KW"/>
</dbReference>
<evidence type="ECO:0000256" key="3">
    <source>
        <dbReference type="ARBA" id="ARBA00022701"/>
    </source>
</evidence>
<dbReference type="Proteomes" id="UP000030746">
    <property type="component" value="Unassembled WGS sequence"/>
</dbReference>
<sequence length="486" mass="56460">SSSDNLNIVWTGYGKKNPVMIFKSETILNKKYMNMKTVGERYHMAYKFTNSECKIIRNILQSHGFHEIHPNSSDYNLVWSNGHLKPFTLRSMSEFQKINHFPRSYELTRKDRLFKNIQRMQQVKGFKHFDFIPQSFVLPGEYQDFCSMYLKDKGPYIVKPVASSRGRGVFLVNHPDQVPLDENVIVCKYIASPLLIDGFKFDVRLYIAVTSYDPLVIYLFEEGLTRFATVRYEKITKHIRNQCMHLTNYSVNKKSDDYVRNDDPDVEDYGNKWSLGALLRYLRTEGKDTAALMMRIEDVIIKTIISVELPVATACKMFMPHRGNCFELYGFDVLIDENLKPWIVEVNLSPSLACDSPMDLKIKSNMLCDLFSLTGLVCHDPMVKTIQQSRRNLEIASKLARSKRPTSASSYSQIANQKKSESKNPTTAGLNSEEIKIFRRVKEEDARRNGWVRIFPSADTWDTHSQFLQFNTTHNLMLHQRLYPDR</sequence>
<name>V3ZU98_LOTGI</name>
<evidence type="ECO:0000256" key="6">
    <source>
        <dbReference type="ARBA" id="ARBA00041448"/>
    </source>
</evidence>
<dbReference type="AlphaFoldDB" id="V3ZU98"/>
<keyword evidence="4" id="KW-0547">Nucleotide-binding</keyword>
<dbReference type="GO" id="GO:0070740">
    <property type="term" value="F:tubulin-glutamic acid ligase activity"/>
    <property type="evidence" value="ECO:0007669"/>
    <property type="project" value="TreeGrafter"/>
</dbReference>
<evidence type="ECO:0000256" key="5">
    <source>
        <dbReference type="ARBA" id="ARBA00022840"/>
    </source>
</evidence>
<dbReference type="GO" id="GO:0015631">
    <property type="term" value="F:tubulin binding"/>
    <property type="evidence" value="ECO:0007669"/>
    <property type="project" value="TreeGrafter"/>
</dbReference>
<reference evidence="9 10" key="1">
    <citation type="journal article" date="2013" name="Nature">
        <title>Insights into bilaterian evolution from three spiralian genomes.</title>
        <authorList>
            <person name="Simakov O."/>
            <person name="Marletaz F."/>
            <person name="Cho S.J."/>
            <person name="Edsinger-Gonzales E."/>
            <person name="Havlak P."/>
            <person name="Hellsten U."/>
            <person name="Kuo D.H."/>
            <person name="Larsson T."/>
            <person name="Lv J."/>
            <person name="Arendt D."/>
            <person name="Savage R."/>
            <person name="Osoegawa K."/>
            <person name="de Jong P."/>
            <person name="Grimwood J."/>
            <person name="Chapman J.A."/>
            <person name="Shapiro H."/>
            <person name="Aerts A."/>
            <person name="Otillar R.P."/>
            <person name="Terry A.Y."/>
            <person name="Boore J.L."/>
            <person name="Grigoriev I.V."/>
            <person name="Lindberg D.R."/>
            <person name="Seaver E.C."/>
            <person name="Weisblat D.A."/>
            <person name="Putnam N.H."/>
            <person name="Rokhsar D.S."/>
        </authorList>
    </citation>
    <scope>NUCLEOTIDE SEQUENCE [LARGE SCALE GENOMIC DNA]</scope>
</reference>
<evidence type="ECO:0000313" key="10">
    <source>
        <dbReference type="Proteomes" id="UP000030746"/>
    </source>
</evidence>
<gene>
    <name evidence="9" type="ORF">LOTGIDRAFT_132183</name>
</gene>
<dbReference type="CTD" id="20233282"/>
<keyword evidence="5" id="KW-0067">ATP-binding</keyword>
<dbReference type="Gene3D" id="3.30.470.20">
    <property type="entry name" value="ATP-grasp fold, B domain"/>
    <property type="match status" value="1"/>
</dbReference>
<dbReference type="PANTHER" id="PTHR12241:SF145">
    <property type="entry name" value="TUBULIN POLYGLUTAMYLASE TTLL5"/>
    <property type="match status" value="1"/>
</dbReference>
<accession>V3ZU98</accession>
<dbReference type="PROSITE" id="PS51221">
    <property type="entry name" value="TTL"/>
    <property type="match status" value="1"/>
</dbReference>
<evidence type="ECO:0000256" key="1">
    <source>
        <dbReference type="ARBA" id="ARBA00006820"/>
    </source>
</evidence>
<dbReference type="OMA" id="QLWMDIK"/>
<dbReference type="RefSeq" id="XP_009064866.1">
    <property type="nucleotide sequence ID" value="XM_009066618.1"/>
</dbReference>
<dbReference type="PANTHER" id="PTHR12241">
    <property type="entry name" value="TUBULIN POLYGLUTAMYLASE"/>
    <property type="match status" value="1"/>
</dbReference>
<keyword evidence="3" id="KW-0493">Microtubule</keyword>
<comment type="catalytic activity">
    <reaction evidence="7">
        <text>L-glutamyl-[protein] + L-glutamate + ATP = gamma-L-glutamyl-L-glutamyl-[protein] + ADP + phosphate + H(+)</text>
        <dbReference type="Rhea" id="RHEA:60144"/>
        <dbReference type="Rhea" id="RHEA-COMP:10208"/>
        <dbReference type="Rhea" id="RHEA-COMP:15517"/>
        <dbReference type="ChEBI" id="CHEBI:15378"/>
        <dbReference type="ChEBI" id="CHEBI:29973"/>
        <dbReference type="ChEBI" id="CHEBI:29985"/>
        <dbReference type="ChEBI" id="CHEBI:30616"/>
        <dbReference type="ChEBI" id="CHEBI:43474"/>
        <dbReference type="ChEBI" id="CHEBI:143622"/>
        <dbReference type="ChEBI" id="CHEBI:456216"/>
    </reaction>
    <physiologicalReaction direction="left-to-right" evidence="7">
        <dbReference type="Rhea" id="RHEA:60145"/>
    </physiologicalReaction>
</comment>
<keyword evidence="2" id="KW-0436">Ligase</keyword>
<dbReference type="KEGG" id="lgi:LOTGIDRAFT_132183"/>
<comment type="similarity">
    <text evidence="1">Belongs to the tubulin--tyrosine ligase family.</text>
</comment>
<dbReference type="SUPFAM" id="SSF56059">
    <property type="entry name" value="Glutathione synthetase ATP-binding domain-like"/>
    <property type="match status" value="1"/>
</dbReference>
<dbReference type="EMBL" id="KB203505">
    <property type="protein sequence ID" value="ESO84501.1"/>
    <property type="molecule type" value="Genomic_DNA"/>
</dbReference>
<organism evidence="9 10">
    <name type="scientific">Lottia gigantea</name>
    <name type="common">Giant owl limpet</name>
    <dbReference type="NCBI Taxonomy" id="225164"/>
    <lineage>
        <taxon>Eukaryota</taxon>
        <taxon>Metazoa</taxon>
        <taxon>Spiralia</taxon>
        <taxon>Lophotrochozoa</taxon>
        <taxon>Mollusca</taxon>
        <taxon>Gastropoda</taxon>
        <taxon>Patellogastropoda</taxon>
        <taxon>Lottioidea</taxon>
        <taxon>Lottiidae</taxon>
        <taxon>Lottia</taxon>
    </lineage>
</organism>
<keyword evidence="10" id="KW-1185">Reference proteome</keyword>
<proteinExistence type="inferred from homology"/>
<dbReference type="Pfam" id="PF03133">
    <property type="entry name" value="TTL"/>
    <property type="match status" value="1"/>
</dbReference>
<feature type="region of interest" description="Disordered" evidence="8">
    <location>
        <begin position="404"/>
        <end position="429"/>
    </location>
</feature>
<feature type="non-terminal residue" evidence="9">
    <location>
        <position position="1"/>
    </location>
</feature>
<evidence type="ECO:0000256" key="4">
    <source>
        <dbReference type="ARBA" id="ARBA00022741"/>
    </source>
</evidence>
<dbReference type="GO" id="GO:0036064">
    <property type="term" value="C:ciliary basal body"/>
    <property type="evidence" value="ECO:0007669"/>
    <property type="project" value="TreeGrafter"/>
</dbReference>
<dbReference type="InterPro" id="IPR004344">
    <property type="entry name" value="TTL/TTLL_fam"/>
</dbReference>